<evidence type="ECO:0000256" key="5">
    <source>
        <dbReference type="ARBA" id="ARBA00022519"/>
    </source>
</evidence>
<dbReference type="Pfam" id="PF01061">
    <property type="entry name" value="ABC2_membrane"/>
    <property type="match status" value="1"/>
</dbReference>
<keyword evidence="8 9" id="KW-0472">Membrane</keyword>
<keyword evidence="6 9" id="KW-0812">Transmembrane</keyword>
<keyword evidence="12" id="KW-1185">Reference proteome</keyword>
<dbReference type="RefSeq" id="WP_073338310.1">
    <property type="nucleotide sequence ID" value="NZ_FQXM01000009.1"/>
</dbReference>
<feature type="transmembrane region" description="Helical" evidence="9">
    <location>
        <begin position="238"/>
        <end position="262"/>
    </location>
</feature>
<keyword evidence="5" id="KW-0997">Cell inner membrane</keyword>
<dbReference type="GO" id="GO:0015920">
    <property type="term" value="P:lipopolysaccharide transport"/>
    <property type="evidence" value="ECO:0007669"/>
    <property type="project" value="TreeGrafter"/>
</dbReference>
<feature type="transmembrane region" description="Helical" evidence="9">
    <location>
        <begin position="43"/>
        <end position="63"/>
    </location>
</feature>
<dbReference type="OrthoDB" id="9786910at2"/>
<gene>
    <name evidence="11" type="ORF">SAMN02745207_02020</name>
</gene>
<dbReference type="Proteomes" id="UP000184447">
    <property type="component" value="Unassembled WGS sequence"/>
</dbReference>
<feature type="transmembrane region" description="Helical" evidence="9">
    <location>
        <begin position="75"/>
        <end position="96"/>
    </location>
</feature>
<evidence type="ECO:0000256" key="8">
    <source>
        <dbReference type="ARBA" id="ARBA00023136"/>
    </source>
</evidence>
<evidence type="ECO:0000259" key="10">
    <source>
        <dbReference type="PROSITE" id="PS51012"/>
    </source>
</evidence>
<evidence type="ECO:0000256" key="6">
    <source>
        <dbReference type="ARBA" id="ARBA00022692"/>
    </source>
</evidence>
<evidence type="ECO:0000256" key="3">
    <source>
        <dbReference type="ARBA" id="ARBA00022448"/>
    </source>
</evidence>
<keyword evidence="3 9" id="KW-0813">Transport</keyword>
<evidence type="ECO:0000256" key="7">
    <source>
        <dbReference type="ARBA" id="ARBA00022989"/>
    </source>
</evidence>
<reference evidence="11 12" key="1">
    <citation type="submission" date="2016-11" db="EMBL/GenBank/DDBJ databases">
        <authorList>
            <person name="Jaros S."/>
            <person name="Januszkiewicz K."/>
            <person name="Wedrychowicz H."/>
        </authorList>
    </citation>
    <scope>NUCLEOTIDE SEQUENCE [LARGE SCALE GENOMIC DNA]</scope>
    <source>
        <strain evidence="11 12">DSM 8605</strain>
    </source>
</reference>
<comment type="subcellular location">
    <subcellularLocation>
        <location evidence="1">Cell inner membrane</location>
        <topology evidence="1">Multi-pass membrane protein</topology>
    </subcellularLocation>
    <subcellularLocation>
        <location evidence="9">Cell membrane</location>
        <topology evidence="9">Multi-pass membrane protein</topology>
    </subcellularLocation>
</comment>
<evidence type="ECO:0000313" key="11">
    <source>
        <dbReference type="EMBL" id="SHH68432.1"/>
    </source>
</evidence>
<feature type="transmembrane region" description="Helical" evidence="9">
    <location>
        <begin position="117"/>
        <end position="145"/>
    </location>
</feature>
<dbReference type="GO" id="GO:0005886">
    <property type="term" value="C:plasma membrane"/>
    <property type="evidence" value="ECO:0007669"/>
    <property type="project" value="UniProtKB-SubCell"/>
</dbReference>
<evidence type="ECO:0000256" key="1">
    <source>
        <dbReference type="ARBA" id="ARBA00004429"/>
    </source>
</evidence>
<evidence type="ECO:0000313" key="12">
    <source>
        <dbReference type="Proteomes" id="UP000184447"/>
    </source>
</evidence>
<protein>
    <recommendedName>
        <fullName evidence="9">Transport permease protein</fullName>
    </recommendedName>
</protein>
<dbReference type="InterPro" id="IPR047817">
    <property type="entry name" value="ABC2_TM_bact-type"/>
</dbReference>
<name>A0A1M5UZL1_9CLOT</name>
<dbReference type="PROSITE" id="PS51012">
    <property type="entry name" value="ABC_TM2"/>
    <property type="match status" value="1"/>
</dbReference>
<evidence type="ECO:0000256" key="2">
    <source>
        <dbReference type="ARBA" id="ARBA00007783"/>
    </source>
</evidence>
<dbReference type="PANTHER" id="PTHR30413:SF8">
    <property type="entry name" value="TRANSPORT PERMEASE PROTEIN"/>
    <property type="match status" value="1"/>
</dbReference>
<dbReference type="EMBL" id="FQXM01000009">
    <property type="protein sequence ID" value="SHH68432.1"/>
    <property type="molecule type" value="Genomic_DNA"/>
</dbReference>
<feature type="transmembrane region" description="Helical" evidence="9">
    <location>
        <begin position="151"/>
        <end position="174"/>
    </location>
</feature>
<feature type="domain" description="ABC transmembrane type-2" evidence="10">
    <location>
        <begin position="44"/>
        <end position="264"/>
    </location>
</feature>
<dbReference type="PANTHER" id="PTHR30413">
    <property type="entry name" value="INNER MEMBRANE TRANSPORT PERMEASE"/>
    <property type="match status" value="1"/>
</dbReference>
<evidence type="ECO:0000256" key="4">
    <source>
        <dbReference type="ARBA" id="ARBA00022475"/>
    </source>
</evidence>
<dbReference type="GO" id="GO:0140359">
    <property type="term" value="F:ABC-type transporter activity"/>
    <property type="evidence" value="ECO:0007669"/>
    <property type="project" value="InterPro"/>
</dbReference>
<organism evidence="11 12">
    <name type="scientific">Clostridium grantii DSM 8605</name>
    <dbReference type="NCBI Taxonomy" id="1121316"/>
    <lineage>
        <taxon>Bacteria</taxon>
        <taxon>Bacillati</taxon>
        <taxon>Bacillota</taxon>
        <taxon>Clostridia</taxon>
        <taxon>Eubacteriales</taxon>
        <taxon>Clostridiaceae</taxon>
        <taxon>Clostridium</taxon>
    </lineage>
</organism>
<dbReference type="STRING" id="1121316.SAMN02745207_02020"/>
<dbReference type="InterPro" id="IPR013525">
    <property type="entry name" value="ABC2_TM"/>
</dbReference>
<comment type="caution">
    <text evidence="9">Lacks conserved residue(s) required for the propagation of feature annotation.</text>
</comment>
<evidence type="ECO:0000256" key="9">
    <source>
        <dbReference type="RuleBase" id="RU361157"/>
    </source>
</evidence>
<dbReference type="AlphaFoldDB" id="A0A1M5UZL1"/>
<comment type="similarity">
    <text evidence="2 9">Belongs to the ABC-2 integral membrane protein family.</text>
</comment>
<keyword evidence="4 9" id="KW-1003">Cell membrane</keyword>
<keyword evidence="7 9" id="KW-1133">Transmembrane helix</keyword>
<accession>A0A1M5UZL1</accession>
<sequence length="272" mass="30963">MNDIMLITSNSSKKQKIKELWKYKEVLYFLSWKDIIVRYKQTVLGIMWAILQPVFTMIVMSFIFGNLAKMPSEGIPYPILVYSAILPWNFFSSAFSGTSNSLVSNAHLLKKIYFPRLALPIASVITSFIDFLISFGILVVIMIGYKYVPPIRILLVPLFILITFIISLGAGLFFSTMNVKYRDIRYIVPLILQFGMYLSPVGYSSEVVPEGLRLIYSVNPMVGVIEGFRWCLIPNSVIYMPAIIISILAGIIFLILGIKFFIKFENTFADLI</sequence>
<proteinExistence type="inferred from homology"/>